<feature type="signal peptide" evidence="1">
    <location>
        <begin position="1"/>
        <end position="16"/>
    </location>
</feature>
<dbReference type="EMBL" id="JTDV01000002">
    <property type="protein sequence ID" value="KJD33846.1"/>
    <property type="molecule type" value="Genomic_DNA"/>
</dbReference>
<sequence length="322" mass="35366">MKKLILFLFVATCAFACSSEKDDPDAPFENLNDLTTTALETTIPRLELSQFGDAITIMLSVTDQEGSPLEQFTLGNYKVEVSVNGGALELISNNELELSNFNDLNNKPLAAATTMDYSGSMSSYDISEMEKALADFINLKDDNDLMSIIKFASYIEEVQAFTTDKSLLLAGIDADPYIGSATAFYSACELGLDEVNKLSDVLPVVIGFTDGIDNRSNINLYDLAEKSKALSIPIYTVGFGNTDKEGLEYLASETGGRYFYSPTSDDITHLYQLISQQLRNLYVLNWITNYTSGTQITIQVTTTYKGGNDSFTDVSTKTITIE</sequence>
<dbReference type="SUPFAM" id="SSF53300">
    <property type="entry name" value="vWA-like"/>
    <property type="match status" value="1"/>
</dbReference>
<reference evidence="3 4" key="1">
    <citation type="journal article" date="2015" name="Antonie Van Leeuwenhoek">
        <title>Tamlana nanhaiensis sp. nov., isolated from surface seawater collected from the South China Sea.</title>
        <authorList>
            <person name="Liu X."/>
            <person name="Lai Q."/>
            <person name="Du Y."/>
            <person name="Li G."/>
            <person name="Sun F."/>
            <person name="Shao Z."/>
        </authorList>
    </citation>
    <scope>NUCLEOTIDE SEQUENCE [LARGE SCALE GENOMIC DNA]</scope>
    <source>
        <strain evidence="3 4">FHC16</strain>
    </source>
</reference>
<evidence type="ECO:0000259" key="2">
    <source>
        <dbReference type="PROSITE" id="PS50234"/>
    </source>
</evidence>
<dbReference type="PROSITE" id="PS50234">
    <property type="entry name" value="VWFA"/>
    <property type="match status" value="1"/>
</dbReference>
<protein>
    <recommendedName>
        <fullName evidence="2">VWFA domain-containing protein</fullName>
    </recommendedName>
</protein>
<accession>A0A0D7W433</accession>
<organism evidence="3 4">
    <name type="scientific">Neotamlana nanhaiensis</name>
    <dbReference type="NCBI Taxonomy" id="1382798"/>
    <lineage>
        <taxon>Bacteria</taxon>
        <taxon>Pseudomonadati</taxon>
        <taxon>Bacteroidota</taxon>
        <taxon>Flavobacteriia</taxon>
        <taxon>Flavobacteriales</taxon>
        <taxon>Flavobacteriaceae</taxon>
        <taxon>Neotamlana</taxon>
    </lineage>
</organism>
<comment type="caution">
    <text evidence="3">The sequence shown here is derived from an EMBL/GenBank/DDBJ whole genome shotgun (WGS) entry which is preliminary data.</text>
</comment>
<dbReference type="OrthoDB" id="9809583at2"/>
<dbReference type="Pfam" id="PF00092">
    <property type="entry name" value="VWA"/>
    <property type="match status" value="1"/>
</dbReference>
<dbReference type="Proteomes" id="UP000032361">
    <property type="component" value="Unassembled WGS sequence"/>
</dbReference>
<evidence type="ECO:0000313" key="4">
    <source>
        <dbReference type="Proteomes" id="UP000032361"/>
    </source>
</evidence>
<dbReference type="PATRIC" id="fig|1382798.3.peg.1892"/>
<evidence type="ECO:0000256" key="1">
    <source>
        <dbReference type="SAM" id="SignalP"/>
    </source>
</evidence>
<name>A0A0D7W433_9FLAO</name>
<dbReference type="InterPro" id="IPR036465">
    <property type="entry name" value="vWFA_dom_sf"/>
</dbReference>
<keyword evidence="1" id="KW-0732">Signal</keyword>
<feature type="chain" id="PRO_5002325226" description="VWFA domain-containing protein" evidence="1">
    <location>
        <begin position="17"/>
        <end position="322"/>
    </location>
</feature>
<dbReference type="Gene3D" id="3.40.50.410">
    <property type="entry name" value="von Willebrand factor, type A domain"/>
    <property type="match status" value="1"/>
</dbReference>
<dbReference type="InterPro" id="IPR002035">
    <property type="entry name" value="VWF_A"/>
</dbReference>
<feature type="domain" description="VWFA" evidence="2">
    <location>
        <begin position="110"/>
        <end position="274"/>
    </location>
</feature>
<gene>
    <name evidence="3" type="ORF">PK35_03625</name>
</gene>
<dbReference type="AlphaFoldDB" id="A0A0D7W433"/>
<dbReference type="STRING" id="1382798.PK35_03625"/>
<evidence type="ECO:0000313" key="3">
    <source>
        <dbReference type="EMBL" id="KJD33846.1"/>
    </source>
</evidence>
<dbReference type="CDD" id="cd00198">
    <property type="entry name" value="vWFA"/>
    <property type="match status" value="1"/>
</dbReference>
<proteinExistence type="predicted"/>
<dbReference type="RefSeq" id="WP_044625336.1">
    <property type="nucleotide sequence ID" value="NZ_JTDV01000002.1"/>
</dbReference>
<dbReference type="SMART" id="SM00327">
    <property type="entry name" value="VWA"/>
    <property type="match status" value="1"/>
</dbReference>
<keyword evidence="4" id="KW-1185">Reference proteome</keyword>